<organism evidence="1 2">
    <name type="scientific">uncultured phage cr126_1</name>
    <dbReference type="NCBI Taxonomy" id="2772075"/>
    <lineage>
        <taxon>Viruses</taxon>
        <taxon>Duplodnaviria</taxon>
        <taxon>Heunggongvirae</taxon>
        <taxon>Uroviricota</taxon>
        <taxon>Caudoviricetes</taxon>
        <taxon>Crassvirales</taxon>
        <taxon>Steigviridae</taxon>
        <taxon>Asinivirinae</taxon>
        <taxon>Kolpuevirus</taxon>
        <taxon>Kolpuevirus hominis</taxon>
    </lineage>
</organism>
<dbReference type="KEGG" id="vg:65130219"/>
<keyword evidence="2" id="KW-1185">Reference proteome</keyword>
<evidence type="ECO:0000313" key="2">
    <source>
        <dbReference type="Proteomes" id="UP000594161"/>
    </source>
</evidence>
<reference evidence="1 2" key="1">
    <citation type="submission" date="2020-07" db="EMBL/GenBank/DDBJ databases">
        <title>Taxonomic proposal: Crassvirales, a new order of highly abundant and diverse bacterial viruses.</title>
        <authorList>
            <person name="Shkoporov A.N."/>
            <person name="Stockdale S.R."/>
            <person name="Guerin E."/>
            <person name="Ross R.P."/>
            <person name="Hill C."/>
        </authorList>
    </citation>
    <scope>NUCLEOTIDE SEQUENCE [LARGE SCALE GENOMIC DNA]</scope>
</reference>
<dbReference type="Proteomes" id="UP000594161">
    <property type="component" value="Segment"/>
</dbReference>
<dbReference type="RefSeq" id="YP_010111770.1">
    <property type="nucleotide sequence ID" value="NC_055884.1"/>
</dbReference>
<dbReference type="GeneID" id="65130219"/>
<proteinExistence type="predicted"/>
<name>A0A7M1S0D3_9CAUD</name>
<evidence type="ECO:0000313" key="1">
    <source>
        <dbReference type="EMBL" id="QOR59612.1"/>
    </source>
</evidence>
<accession>A0A7M1S0D3</accession>
<protein>
    <submittedName>
        <fullName evidence="1">Uncharacterized protein</fullName>
    </submittedName>
</protein>
<dbReference type="EMBL" id="MT774391">
    <property type="protein sequence ID" value="QOR59612.1"/>
    <property type="molecule type" value="Genomic_DNA"/>
</dbReference>
<sequence length="182" mass="20937">MRLMKFEGYTLTIEPEALVIKSIRTLWNRDKTQSKERALAELGYIYFMVDPRSTYSYLTDLADRSEKIVLEEGLPKNWKPDKIVQEAMKSYGDSVITTSSLLLEDTRVAVDKLRKYLRDIDLTAEDDKNKPKYPLNTVTSSIKLVPSLAEDLMKAERIVAQEIVESNKMRGQKEKTILEDGL</sequence>